<dbReference type="Gene3D" id="1.10.1200.10">
    <property type="entry name" value="ACP-like"/>
    <property type="match status" value="2"/>
</dbReference>
<dbReference type="InterPro" id="IPR023213">
    <property type="entry name" value="CAT-like_dom_sf"/>
</dbReference>
<evidence type="ECO:0000256" key="2">
    <source>
        <dbReference type="ARBA" id="ARBA00005102"/>
    </source>
</evidence>
<evidence type="ECO:0000256" key="4">
    <source>
        <dbReference type="ARBA" id="ARBA00016743"/>
    </source>
</evidence>
<dbReference type="Pfam" id="PF00501">
    <property type="entry name" value="AMP-binding"/>
    <property type="match status" value="2"/>
</dbReference>
<evidence type="ECO:0000313" key="11">
    <source>
        <dbReference type="Proteomes" id="UP001519363"/>
    </source>
</evidence>
<dbReference type="InterPro" id="IPR001242">
    <property type="entry name" value="Condensation_dom"/>
</dbReference>
<evidence type="ECO:0000259" key="9">
    <source>
        <dbReference type="PROSITE" id="PS50075"/>
    </source>
</evidence>
<dbReference type="PROSITE" id="PS00012">
    <property type="entry name" value="PHOSPHOPANTETHEINE"/>
    <property type="match status" value="2"/>
</dbReference>
<dbReference type="InterPro" id="IPR000415">
    <property type="entry name" value="Nitroreductase-like"/>
</dbReference>
<comment type="similarity">
    <text evidence="3">Belongs to the ATP-dependent AMP-binding enzyme family. MbtB subfamily.</text>
</comment>
<dbReference type="InterPro" id="IPR057737">
    <property type="entry name" value="Condensation_MtbB-like"/>
</dbReference>
<gene>
    <name evidence="10" type="ORF">JOF53_007270</name>
</gene>
<dbReference type="SMART" id="SM00823">
    <property type="entry name" value="PKS_PP"/>
    <property type="match status" value="2"/>
</dbReference>
<organism evidence="10 11">
    <name type="scientific">Crossiella equi</name>
    <dbReference type="NCBI Taxonomy" id="130796"/>
    <lineage>
        <taxon>Bacteria</taxon>
        <taxon>Bacillati</taxon>
        <taxon>Actinomycetota</taxon>
        <taxon>Actinomycetes</taxon>
        <taxon>Pseudonocardiales</taxon>
        <taxon>Pseudonocardiaceae</taxon>
        <taxon>Crossiella</taxon>
    </lineage>
</organism>
<evidence type="ECO:0000256" key="8">
    <source>
        <dbReference type="ARBA" id="ARBA00033440"/>
    </source>
</evidence>
<dbReference type="PROSITE" id="PS00455">
    <property type="entry name" value="AMP_BINDING"/>
    <property type="match status" value="2"/>
</dbReference>
<evidence type="ECO:0000256" key="7">
    <source>
        <dbReference type="ARBA" id="ARBA00022598"/>
    </source>
</evidence>
<dbReference type="SUPFAM" id="SSF55469">
    <property type="entry name" value="FMN-dependent nitroreductase-like"/>
    <property type="match status" value="1"/>
</dbReference>
<dbReference type="Gene3D" id="3.30.559.30">
    <property type="entry name" value="Nonribosomal peptide synthetase, condensation domain"/>
    <property type="match status" value="1"/>
</dbReference>
<dbReference type="PROSITE" id="PS50075">
    <property type="entry name" value="CARRIER"/>
    <property type="match status" value="2"/>
</dbReference>
<evidence type="ECO:0000256" key="3">
    <source>
        <dbReference type="ARBA" id="ARBA00007380"/>
    </source>
</evidence>
<dbReference type="EMBL" id="JAGIOO010000001">
    <property type="protein sequence ID" value="MBP2478398.1"/>
    <property type="molecule type" value="Genomic_DNA"/>
</dbReference>
<evidence type="ECO:0000256" key="5">
    <source>
        <dbReference type="ARBA" id="ARBA00022450"/>
    </source>
</evidence>
<dbReference type="InterPro" id="IPR020845">
    <property type="entry name" value="AMP-binding_CS"/>
</dbReference>
<name>A0ABS5APA3_9PSEU</name>
<dbReference type="SUPFAM" id="SSF56801">
    <property type="entry name" value="Acetyl-CoA synthetase-like"/>
    <property type="match status" value="2"/>
</dbReference>
<keyword evidence="6" id="KW-0597">Phosphoprotein</keyword>
<feature type="domain" description="Carrier" evidence="9">
    <location>
        <begin position="572"/>
        <end position="647"/>
    </location>
</feature>
<evidence type="ECO:0000256" key="1">
    <source>
        <dbReference type="ARBA" id="ARBA00001957"/>
    </source>
</evidence>
<dbReference type="Pfam" id="PF00550">
    <property type="entry name" value="PP-binding"/>
    <property type="match status" value="2"/>
</dbReference>
<dbReference type="NCBIfam" id="TIGR01733">
    <property type="entry name" value="AA-adenyl-dom"/>
    <property type="match status" value="2"/>
</dbReference>
<dbReference type="RefSeq" id="WP_158103368.1">
    <property type="nucleotide sequence ID" value="NZ_JAGIOO010000001.1"/>
</dbReference>
<keyword evidence="7" id="KW-0436">Ligase</keyword>
<dbReference type="SUPFAM" id="SSF52777">
    <property type="entry name" value="CoA-dependent acyltransferases"/>
    <property type="match status" value="2"/>
</dbReference>
<dbReference type="NCBIfam" id="NF003417">
    <property type="entry name" value="PRK04813.1"/>
    <property type="match status" value="3"/>
</dbReference>
<accession>A0ABS5APA3</accession>
<dbReference type="PANTHER" id="PTHR45527:SF1">
    <property type="entry name" value="FATTY ACID SYNTHASE"/>
    <property type="match status" value="1"/>
</dbReference>
<dbReference type="PANTHER" id="PTHR45527">
    <property type="entry name" value="NONRIBOSOMAL PEPTIDE SYNTHETASE"/>
    <property type="match status" value="1"/>
</dbReference>
<evidence type="ECO:0000313" key="10">
    <source>
        <dbReference type="EMBL" id="MBP2478398.1"/>
    </source>
</evidence>
<comment type="pathway">
    <text evidence="2">Siderophore biosynthesis; mycobactin biosynthesis.</text>
</comment>
<feature type="domain" description="Carrier" evidence="9">
    <location>
        <begin position="1939"/>
        <end position="2019"/>
    </location>
</feature>
<evidence type="ECO:0000256" key="6">
    <source>
        <dbReference type="ARBA" id="ARBA00022553"/>
    </source>
</evidence>
<dbReference type="CDD" id="cd19535">
    <property type="entry name" value="Cyc_NRPS"/>
    <property type="match status" value="1"/>
</dbReference>
<keyword evidence="11" id="KW-1185">Reference proteome</keyword>
<dbReference type="Proteomes" id="UP001519363">
    <property type="component" value="Unassembled WGS sequence"/>
</dbReference>
<reference evidence="10 11" key="1">
    <citation type="submission" date="2021-03" db="EMBL/GenBank/DDBJ databases">
        <title>Sequencing the genomes of 1000 actinobacteria strains.</title>
        <authorList>
            <person name="Klenk H.-P."/>
        </authorList>
    </citation>
    <scope>NUCLEOTIDE SEQUENCE [LARGE SCALE GENOMIC DNA]</scope>
    <source>
        <strain evidence="10 11">DSM 44580</strain>
    </source>
</reference>
<dbReference type="Gene3D" id="3.40.50.980">
    <property type="match status" value="2"/>
</dbReference>
<dbReference type="InterPro" id="IPR045851">
    <property type="entry name" value="AMP-bd_C_sf"/>
</dbReference>
<protein>
    <recommendedName>
        <fullName evidence="4">Phenyloxazoline synthase MbtB</fullName>
    </recommendedName>
    <alternativeName>
        <fullName evidence="8">Mycobactin synthetase protein B</fullName>
    </alternativeName>
</protein>
<dbReference type="Gene3D" id="2.30.38.10">
    <property type="entry name" value="Luciferase, Domain 3"/>
    <property type="match status" value="1"/>
</dbReference>
<dbReference type="InterPro" id="IPR000873">
    <property type="entry name" value="AMP-dep_synth/lig_dom"/>
</dbReference>
<dbReference type="InterPro" id="IPR042099">
    <property type="entry name" value="ANL_N_sf"/>
</dbReference>
<dbReference type="Gene3D" id="3.30.300.30">
    <property type="match status" value="3"/>
</dbReference>
<dbReference type="InterPro" id="IPR006162">
    <property type="entry name" value="Ppantetheine_attach_site"/>
</dbReference>
<dbReference type="Gene3D" id="3.40.109.10">
    <property type="entry name" value="NADH Oxidase"/>
    <property type="match status" value="1"/>
</dbReference>
<dbReference type="InterPro" id="IPR009081">
    <property type="entry name" value="PP-bd_ACP"/>
</dbReference>
<dbReference type="InterPro" id="IPR020806">
    <property type="entry name" value="PKS_PP-bd"/>
</dbReference>
<dbReference type="Gene3D" id="3.40.50.12780">
    <property type="entry name" value="N-terminal domain of ligase-like"/>
    <property type="match status" value="1"/>
</dbReference>
<dbReference type="Pfam" id="PF00668">
    <property type="entry name" value="Condensation"/>
    <property type="match status" value="1"/>
</dbReference>
<dbReference type="Gene3D" id="3.30.559.10">
    <property type="entry name" value="Chloramphenicol acetyltransferase-like domain"/>
    <property type="match status" value="1"/>
</dbReference>
<keyword evidence="5" id="KW-0596">Phosphopantetheine</keyword>
<dbReference type="SUPFAM" id="SSF47336">
    <property type="entry name" value="ACP-like"/>
    <property type="match status" value="2"/>
</dbReference>
<sequence>MRVEYRDGKLHCYDSTGSPFFEFLPDFLDEFFARLGGFAAGELPLGALTGLPDRVREAFPSGPAPTPFPADLPIHHAIAQAARRTPDAPALLCGDTRLSHRQLDEAANRLAHLVRATHAPAVGDRIALYLDRTEHLLIAVLATLKLGCAYVPVDLDSPPERTGLILDASRPALVLTDEHARPRLDTGLPVLVVDGVDTSAQPATDPGTEVTGADLAYVIYTSGTTGVPKGVAVEHRNFLNIATDIRGCLDFRATDRMLAVTTIAFDISTLEVFLPLMCGGAVVMARRDDLLEVDRLLDLVARHGVTVMQATPSLWHLVTRRLDGRTLPVRALCGGEALPAALAEQLTGAVRECWNVYGPTETAVWSTRTKITAPVGRVTIGRPLANTRCHVLDERRDPLPPGIPGELHIGGAGVARGYFGDPELTDRRFVPDPFVPGQRLYRTGDLARVLANGELEFLGRNDFQVKLRGHRIELGEIESTLAGHDGVEAALVVVGGGNTADGDDGRYLAAYYLAPAPVDETGLRDFLADRLSEYMTPTVFIHLTAFPLNANGKIDRAALPDPGEHLVSGRVPPATEMEARLHALWVDLLGHEDIGVTDDFFRFGGNSILGIRLVNRINSELGTDLKIRDLFREKTVRALAGPVAAGLGTFAFRDFVIEEGDRDALHEPFPLTNVQQAYYLGRFNNFELSDVSTHVYTEFRYRHLDPARAERAFNRVLRRHHALRTVFAEDGQRFLPEVPDYRIPVHELCEESELLALREQYSHKRYDPETYPLFDLVVSRLDGVWRLHVSFDAIIVDMSSFGILFQEWAGYYREPELALPEPAISYRDYVLRYERIRDSALFDAAEDYWRAKAEDYRIELTLPMRARPSSVDTPRFRRLSRTVPRPVWQALSARCNRYGISPTALILELYGRVLAHYSGQDQLCVNLTLFNRLPLHADVNGVIGDFTVLGLFDYRTRTELGIAAKLRAVHDELLRDIDHNLYDGIDFQRWLKLSNGLPPNKIVAPVVLTSTLGSGDSASLFELPLDEHYDGMDYSISQTSQVWLDNKAYETAQGLVAEWDYVEQLFADEVIQAMHDAYCWLIERVAELEWEADDYPRLPLPAADRAVIEAANSARRPVSEHTLFSLYEERLAEFADGTAVIDGSGEYRYDRLHRDSTRLAGALARQEVVGVLAEKGYPQVVATLGVMKSGSAYVPMNVEWPNGRIGEVLAQAGADTLLVSRAQLGRTTGELGARILVVEDLVEQAAEAELPEVHPDDVAYVIFTSGSTGKPKGVTISHRGAVNTLLAVNDEFAVTAADRVLALSELSFDLSVYDLFGVLAAGGTVVFPNQAETRNPAHWAELVQRHGVTLWNSVPQLAGLLADEGSAEQLASLRAVLMSGDWIPTGLPDKLRALNPDLTVMSLGGATEGSIWSIWYPVGVVDPDWTSIPYGFAMPNQRMYVLDARGEHCPVGVTGHIHIGGDGVALGYWRDEEQTAKRYFTHPELGRLYHTGDLGRWNAQGHIEFLGRDDFQVKLNGYRVELEEISAKIARLPGVDSAVVTVQKGEDQDHLVGYLVPEHVPARSTVDKADFLLAQHGLLTEVTPHRQLTEEAEESVYTLAKSYRRFTGEEVDLDAVRKHFAEATTRQEQRSDGGDWAEVLGQLAAVTVPGRLTPKYRYPSAGGAYPLRVFAGLADGGRYYHHPLTHELCTHPLAEQAVGAEQITLVAHWPAITPLYGDRAAELAQLEAGHALALLTGELSRRGIAHRVELPMTDLDAEHTVLCRVHLGQDGGYRPEALDLVCLTRDEEGVFSAPGLIQTSVFEQRTEAFAVLAGAPAVLVLEGEPGPGHRVSAGFLFQRLRERLHADGLGTCPLGLKPTARTVYALALGHVPAEDVTAPEVPAEVPDLAEVVNRELARVLPAYMLPRFCTVLDELPLSANGKVQLDRLPQVEIEGHYQAPATDTEWTLAEMWGRLLGRPADAVSTGESFFTIGGDSLAAMKLIRLLHQDLGFDIKLRELYRHDDIVTLARLVDQARTGDEDREEGEL</sequence>
<dbReference type="InterPro" id="IPR036736">
    <property type="entry name" value="ACP-like_sf"/>
</dbReference>
<comment type="cofactor">
    <cofactor evidence="1">
        <name>pantetheine 4'-phosphate</name>
        <dbReference type="ChEBI" id="CHEBI:47942"/>
    </cofactor>
</comment>
<dbReference type="InterPro" id="IPR010071">
    <property type="entry name" value="AA_adenyl_dom"/>
</dbReference>
<comment type="caution">
    <text evidence="10">The sequence shown here is derived from an EMBL/GenBank/DDBJ whole genome shotgun (WGS) entry which is preliminary data.</text>
</comment>
<proteinExistence type="inferred from homology"/>